<feature type="transmembrane region" description="Helical" evidence="1">
    <location>
        <begin position="87"/>
        <end position="103"/>
    </location>
</feature>
<accession>A0A5C5ZXG9</accession>
<keyword evidence="1" id="KW-1133">Transmembrane helix</keyword>
<evidence type="ECO:0008006" key="4">
    <source>
        <dbReference type="Google" id="ProtNLM"/>
    </source>
</evidence>
<dbReference type="RefSeq" id="WP_146581084.1">
    <property type="nucleotide sequence ID" value="NZ_SJPM01000014.1"/>
</dbReference>
<dbReference type="Proteomes" id="UP000316213">
    <property type="component" value="Unassembled WGS sequence"/>
</dbReference>
<dbReference type="EMBL" id="SJPM01000014">
    <property type="protein sequence ID" value="TWT91667.1"/>
    <property type="molecule type" value="Genomic_DNA"/>
</dbReference>
<proteinExistence type="predicted"/>
<dbReference type="OrthoDB" id="239293at2"/>
<feature type="transmembrane region" description="Helical" evidence="1">
    <location>
        <begin position="263"/>
        <end position="282"/>
    </location>
</feature>
<feature type="transmembrane region" description="Helical" evidence="1">
    <location>
        <begin position="12"/>
        <end position="33"/>
    </location>
</feature>
<organism evidence="2 3">
    <name type="scientific">Neorhodopirellula pilleata</name>
    <dbReference type="NCBI Taxonomy" id="2714738"/>
    <lineage>
        <taxon>Bacteria</taxon>
        <taxon>Pseudomonadati</taxon>
        <taxon>Planctomycetota</taxon>
        <taxon>Planctomycetia</taxon>
        <taxon>Pirellulales</taxon>
        <taxon>Pirellulaceae</taxon>
        <taxon>Neorhodopirellula</taxon>
    </lineage>
</organism>
<sequence>MVRDPLHSLSVTRYWATGFVALLFASLGLWLPSNWTATQEYPVVPMFAFMAPLAQPYGFLAIPILGTLCVAIATFDSDTLRDRKIRRTGWFSVSVMMILGFTIDQHRLQPWAYQTCLYGLVWTILPRQHSMIFLRIITASVYFYSSIGKFDFQFTHTVGQEFLNTLGRFVGWDVSAWDESLRNRLVLIFPTVECFVAFACLVPRTRKFGGVLAIAMHGSLLCLLSPWGMNHSFGVLTWNIVLAGQAYLLFVRPGEIPTDGTESVGRMMIASLLALLVVILPLTERRDRASSEAFHWDHWLSWSLYSPHSSRFHLEVHQSQLADLDRSLRSVVEDDANDDGWHAVDLAAWSLKVRGVPIVPQARYQLLLAITIAEQYEWQAAVRGVIRSSSDRSDGTRHEQWLIGQTELKKAAQAYWFP</sequence>
<feature type="transmembrane region" description="Helical" evidence="1">
    <location>
        <begin position="132"/>
        <end position="150"/>
    </location>
</feature>
<dbReference type="AlphaFoldDB" id="A0A5C5ZXG9"/>
<gene>
    <name evidence="2" type="ORF">Pla100_50860</name>
</gene>
<reference evidence="2 3" key="1">
    <citation type="submission" date="2019-02" db="EMBL/GenBank/DDBJ databases">
        <title>Deep-cultivation of Planctomycetes and their phenomic and genomic characterization uncovers novel biology.</title>
        <authorList>
            <person name="Wiegand S."/>
            <person name="Jogler M."/>
            <person name="Boedeker C."/>
            <person name="Pinto D."/>
            <person name="Vollmers J."/>
            <person name="Rivas-Marin E."/>
            <person name="Kohn T."/>
            <person name="Peeters S.H."/>
            <person name="Heuer A."/>
            <person name="Rast P."/>
            <person name="Oberbeckmann S."/>
            <person name="Bunk B."/>
            <person name="Jeske O."/>
            <person name="Meyerdierks A."/>
            <person name="Storesund J.E."/>
            <person name="Kallscheuer N."/>
            <person name="Luecker S."/>
            <person name="Lage O.M."/>
            <person name="Pohl T."/>
            <person name="Merkel B.J."/>
            <person name="Hornburger P."/>
            <person name="Mueller R.-W."/>
            <person name="Bruemmer F."/>
            <person name="Labrenz M."/>
            <person name="Spormann A.M."/>
            <person name="Op Den Camp H."/>
            <person name="Overmann J."/>
            <person name="Amann R."/>
            <person name="Jetten M.S.M."/>
            <person name="Mascher T."/>
            <person name="Medema M.H."/>
            <person name="Devos D.P."/>
            <person name="Kaster A.-K."/>
            <person name="Ovreas L."/>
            <person name="Rohde M."/>
            <person name="Galperin M.Y."/>
            <person name="Jogler C."/>
        </authorList>
    </citation>
    <scope>NUCLEOTIDE SEQUENCE [LARGE SCALE GENOMIC DNA]</scope>
    <source>
        <strain evidence="2 3">Pla100</strain>
    </source>
</reference>
<keyword evidence="1" id="KW-0812">Transmembrane</keyword>
<feature type="transmembrane region" description="Helical" evidence="1">
    <location>
        <begin position="233"/>
        <end position="251"/>
    </location>
</feature>
<evidence type="ECO:0000313" key="2">
    <source>
        <dbReference type="EMBL" id="TWT91667.1"/>
    </source>
</evidence>
<keyword evidence="1" id="KW-0472">Membrane</keyword>
<comment type="caution">
    <text evidence="2">The sequence shown here is derived from an EMBL/GenBank/DDBJ whole genome shotgun (WGS) entry which is preliminary data.</text>
</comment>
<evidence type="ECO:0000313" key="3">
    <source>
        <dbReference type="Proteomes" id="UP000316213"/>
    </source>
</evidence>
<name>A0A5C5ZXG9_9BACT</name>
<protein>
    <recommendedName>
        <fullName evidence="4">Vitamin K-dependent gamma-carboxylase</fullName>
    </recommendedName>
</protein>
<feature type="transmembrane region" description="Helical" evidence="1">
    <location>
        <begin position="53"/>
        <end position="75"/>
    </location>
</feature>
<evidence type="ECO:0000256" key="1">
    <source>
        <dbReference type="SAM" id="Phobius"/>
    </source>
</evidence>
<feature type="transmembrane region" description="Helical" evidence="1">
    <location>
        <begin position="209"/>
        <end position="227"/>
    </location>
</feature>
<keyword evidence="3" id="KW-1185">Reference proteome</keyword>